<accession>A0ACA9M7A6</accession>
<proteinExistence type="predicted"/>
<dbReference type="EMBL" id="CAJVQC010006238">
    <property type="protein sequence ID" value="CAG8564730.1"/>
    <property type="molecule type" value="Genomic_DNA"/>
</dbReference>
<dbReference type="Proteomes" id="UP000789920">
    <property type="component" value="Unassembled WGS sequence"/>
</dbReference>
<organism evidence="1 2">
    <name type="scientific">Racocetra persica</name>
    <dbReference type="NCBI Taxonomy" id="160502"/>
    <lineage>
        <taxon>Eukaryota</taxon>
        <taxon>Fungi</taxon>
        <taxon>Fungi incertae sedis</taxon>
        <taxon>Mucoromycota</taxon>
        <taxon>Glomeromycotina</taxon>
        <taxon>Glomeromycetes</taxon>
        <taxon>Diversisporales</taxon>
        <taxon>Gigasporaceae</taxon>
        <taxon>Racocetra</taxon>
    </lineage>
</organism>
<protein>
    <submittedName>
        <fullName evidence="1">17932_t:CDS:1</fullName>
    </submittedName>
</protein>
<sequence length="508" mass="57581">MGSSKQKSKIVKSLSLTSKKQKLSCSSTLPANISKSNMLNETNSVSELIISNETSFEGRQPAPWGRGEPARLEAHLALECSKVEDHVRQIYLLCVARRDGVTEETQSEILLANTKKQSNKQSSISNYFSQKLDSLSEGHMNSINSSLLKAFVVCDIPFSVIDNPFFIDFLQNLCPNYKPPSIKRENIFYGSNNLTLALDRWTSPNGNSIYSFMILIPMHHKYLYSLSDFSANSHMAEFLVDKIELVLNEIGCSKFSAIVTDNASNMKLARQIIHEKHPKILNLNCVAHCVNLLSKDILNCNQIVNYFKKSHQPNAHLQEAIHNLQISGGGLKKFVDTRWISVYEYVLSVTTSTFLTEFGDDDPIEHSETETEIEQNLESINFLNIENMVNLNHNAFQDNESDSESEGSQISSYEENDEYDNEPMISNNEGQCVFDFDPVDLVTDLVNVWENSDTENIEDMLNTEMCIDDNLDDILDEDGERHIDFDPEVDSENLPIALRKARREIYKS</sequence>
<evidence type="ECO:0000313" key="1">
    <source>
        <dbReference type="EMBL" id="CAG8564730.1"/>
    </source>
</evidence>
<name>A0ACA9M7A6_9GLOM</name>
<reference evidence="1" key="1">
    <citation type="submission" date="2021-06" db="EMBL/GenBank/DDBJ databases">
        <authorList>
            <person name="Kallberg Y."/>
            <person name="Tangrot J."/>
            <person name="Rosling A."/>
        </authorList>
    </citation>
    <scope>NUCLEOTIDE SEQUENCE</scope>
    <source>
        <strain evidence="1">MA461A</strain>
    </source>
</reference>
<keyword evidence="2" id="KW-1185">Reference proteome</keyword>
<evidence type="ECO:0000313" key="2">
    <source>
        <dbReference type="Proteomes" id="UP000789920"/>
    </source>
</evidence>
<comment type="caution">
    <text evidence="1">The sequence shown here is derived from an EMBL/GenBank/DDBJ whole genome shotgun (WGS) entry which is preliminary data.</text>
</comment>
<gene>
    <name evidence="1" type="ORF">RPERSI_LOCUS4512</name>
</gene>